<feature type="binding site" evidence="10">
    <location>
        <begin position="116"/>
        <end position="118"/>
    </location>
    <ligand>
        <name>thiamine diphosphate</name>
        <dbReference type="ChEBI" id="CHEBI:58937"/>
    </ligand>
</feature>
<dbReference type="Pfam" id="PF02779">
    <property type="entry name" value="Transket_pyr"/>
    <property type="match status" value="1"/>
</dbReference>
<comment type="similarity">
    <text evidence="2 10">Belongs to the transketolase family. DXPS subfamily.</text>
</comment>
<dbReference type="PROSITE" id="PS00802">
    <property type="entry name" value="TRANSKETOLASE_2"/>
    <property type="match status" value="1"/>
</dbReference>
<evidence type="ECO:0000256" key="8">
    <source>
        <dbReference type="ARBA" id="ARBA00023052"/>
    </source>
</evidence>
<dbReference type="PROSITE" id="PS00801">
    <property type="entry name" value="TRANSKETOLASE_1"/>
    <property type="match status" value="1"/>
</dbReference>
<dbReference type="GO" id="GO:0000287">
    <property type="term" value="F:magnesium ion binding"/>
    <property type="evidence" value="ECO:0007669"/>
    <property type="project" value="UniProtKB-UniRule"/>
</dbReference>
<dbReference type="FunFam" id="3.40.50.970:FF:000005">
    <property type="entry name" value="1-deoxy-D-xylulose-5-phosphate synthase"/>
    <property type="match status" value="1"/>
</dbReference>
<dbReference type="GO" id="GO:0009228">
    <property type="term" value="P:thiamine biosynthetic process"/>
    <property type="evidence" value="ECO:0007669"/>
    <property type="project" value="UniProtKB-UniRule"/>
</dbReference>
<dbReference type="GO" id="GO:0019288">
    <property type="term" value="P:isopentenyl diphosphate biosynthetic process, methylerythritol 4-phosphate pathway"/>
    <property type="evidence" value="ECO:0007669"/>
    <property type="project" value="TreeGrafter"/>
</dbReference>
<feature type="binding site" evidence="10">
    <location>
        <position position="176"/>
    </location>
    <ligand>
        <name>Mg(2+)</name>
        <dbReference type="ChEBI" id="CHEBI:18420"/>
    </ligand>
</feature>
<keyword evidence="7 10" id="KW-0784">Thiamine biosynthesis</keyword>
<dbReference type="InterPro" id="IPR033248">
    <property type="entry name" value="Transketolase_C"/>
</dbReference>
<evidence type="ECO:0000256" key="6">
    <source>
        <dbReference type="ARBA" id="ARBA00022842"/>
    </source>
</evidence>
<dbReference type="GO" id="GO:0008661">
    <property type="term" value="F:1-deoxy-D-xylulose-5-phosphate synthase activity"/>
    <property type="evidence" value="ECO:0007669"/>
    <property type="project" value="UniProtKB-UniRule"/>
</dbReference>
<dbReference type="NCBIfam" id="NF003933">
    <property type="entry name" value="PRK05444.2-2"/>
    <property type="match status" value="1"/>
</dbReference>
<name>A0A6P1ZFL1_9BACT</name>
<dbReference type="CDD" id="cd07033">
    <property type="entry name" value="TPP_PYR_DXS_TK_like"/>
    <property type="match status" value="1"/>
</dbReference>
<dbReference type="PANTHER" id="PTHR43322:SF5">
    <property type="entry name" value="1-DEOXY-D-XYLULOSE-5-PHOSPHATE SYNTHASE, CHLOROPLASTIC"/>
    <property type="match status" value="1"/>
</dbReference>
<dbReference type="GO" id="GO:0030976">
    <property type="term" value="F:thiamine pyrophosphate binding"/>
    <property type="evidence" value="ECO:0007669"/>
    <property type="project" value="UniProtKB-UniRule"/>
</dbReference>
<sequence length="633" mass="68460">MPSESLPAELTYRDLADMNTDEMAAVAEGLRREIIDVVSQNGGHLAPSLGVVELTVAMLNVFNPAKDRIIWDVGHQAYAYKILTSRRKLFHTLRTMGGLSGFPKMSESPYDHFGVGHSSTSISAALGMAMGRDLNADDSKIIAVIGDGSMTAGLAFEGLNQAGDMGRDLIVVLNDNEMSISRNVGALSSFLSRNLSARWLKKFKRETENFFKQLPGIGNDIADYMRKSESSFKGFFTPGMLFEAFRFNYIGPIDGHDLGDLVDVFDHVKRLDGPNLVHVLTRKGKGYEPAESNPTYFHGVGCFEPETGQVKKFTANGCPEIPSYTEIFGNTLTSLAGKDPSIIAITAAMPEGTGLNRFADAYPERFVDVGICEQHAVTFAAGLATQGYKPVVAIYSTFLQRSYDQIVHDVCLQKLPVVFCLDRAGLVGEDGPTHHGAFDIAYLRHIPEMVLMAPKDEAELQHMLATALSLGRPVALRYPRGLGVGAKLSNAPEPLPLGEGEILREGKDAMILALGSRVYPALEAAAALDKEGLDVGVFNARFVKPLPIAQIVEIAAACTRLILAEEHTRMGGFCSAVLEGLADADALDGLTIRRVTLPDSFVEHGKQKELRAAVGIDKAGIMDAVRDACGRPD</sequence>
<dbReference type="InterPro" id="IPR049557">
    <property type="entry name" value="Transketolase_CS"/>
</dbReference>
<keyword evidence="9 10" id="KW-0414">Isoprene biosynthesis</keyword>
<feature type="binding site" evidence="10">
    <location>
        <position position="373"/>
    </location>
    <ligand>
        <name>thiamine diphosphate</name>
        <dbReference type="ChEBI" id="CHEBI:58937"/>
    </ligand>
</feature>
<comment type="function">
    <text evidence="10">Catalyzes the acyloin condensation reaction between C atoms 2 and 3 of pyruvate and glyceraldehyde 3-phosphate to yield 1-deoxy-D-xylulose-5-phosphate (DXP).</text>
</comment>
<accession>A0A6P1ZFL1</accession>
<dbReference type="RefSeq" id="WP_144305699.1">
    <property type="nucleotide sequence ID" value="NZ_QMIF01000007.1"/>
</dbReference>
<reference evidence="12 13" key="1">
    <citation type="submission" date="2018-06" db="EMBL/GenBank/DDBJ databases">
        <title>Complete genome of Desulfovibrio marinus P48SEP.</title>
        <authorList>
            <person name="Crispim J.S."/>
            <person name="Vidigal P.M.P."/>
            <person name="Silva L.C.F."/>
            <person name="Araujo L.C."/>
            <person name="Laguardia C.N."/>
            <person name="Dias R.S."/>
            <person name="Sousa M.P."/>
            <person name="Paula S.O."/>
            <person name="Silva C."/>
        </authorList>
    </citation>
    <scope>NUCLEOTIDE SEQUENCE [LARGE SCALE GENOMIC DNA]</scope>
    <source>
        <strain evidence="12 13">P48SEP</strain>
    </source>
</reference>
<feature type="binding site" evidence="10">
    <location>
        <begin position="148"/>
        <end position="149"/>
    </location>
    <ligand>
        <name>thiamine diphosphate</name>
        <dbReference type="ChEBI" id="CHEBI:58937"/>
    </ligand>
</feature>
<dbReference type="Proteomes" id="UP000434052">
    <property type="component" value="Unassembled WGS sequence"/>
</dbReference>
<evidence type="ECO:0000313" key="13">
    <source>
        <dbReference type="Proteomes" id="UP000434052"/>
    </source>
</evidence>
<feature type="binding site" evidence="10">
    <location>
        <position position="75"/>
    </location>
    <ligand>
        <name>thiamine diphosphate</name>
        <dbReference type="ChEBI" id="CHEBI:58937"/>
    </ligand>
</feature>
<keyword evidence="4 10" id="KW-0808">Transferase</keyword>
<dbReference type="InterPro" id="IPR020826">
    <property type="entry name" value="Transketolase_BS"/>
</dbReference>
<evidence type="ECO:0000259" key="11">
    <source>
        <dbReference type="SMART" id="SM00861"/>
    </source>
</evidence>
<organism evidence="12 13">
    <name type="scientific">Oceanidesulfovibrio marinus</name>
    <dbReference type="NCBI Taxonomy" id="370038"/>
    <lineage>
        <taxon>Bacteria</taxon>
        <taxon>Pseudomonadati</taxon>
        <taxon>Thermodesulfobacteriota</taxon>
        <taxon>Desulfovibrionia</taxon>
        <taxon>Desulfovibrionales</taxon>
        <taxon>Desulfovibrionaceae</taxon>
        <taxon>Oceanidesulfovibrio</taxon>
    </lineage>
</organism>
<feature type="binding site" evidence="10">
    <location>
        <position position="287"/>
    </location>
    <ligand>
        <name>thiamine diphosphate</name>
        <dbReference type="ChEBI" id="CHEBI:58937"/>
    </ligand>
</feature>
<dbReference type="GO" id="GO:0016114">
    <property type="term" value="P:terpenoid biosynthetic process"/>
    <property type="evidence" value="ECO:0007669"/>
    <property type="project" value="UniProtKB-UniRule"/>
</dbReference>
<feature type="binding site" evidence="10">
    <location>
        <position position="176"/>
    </location>
    <ligand>
        <name>thiamine diphosphate</name>
        <dbReference type="ChEBI" id="CHEBI:58937"/>
    </ligand>
</feature>
<proteinExistence type="inferred from homology"/>
<comment type="cofactor">
    <cofactor evidence="10">
        <name>Mg(2+)</name>
        <dbReference type="ChEBI" id="CHEBI:18420"/>
    </cofactor>
    <text evidence="10">Binds 1 Mg(2+) ion per subunit.</text>
</comment>
<dbReference type="HAMAP" id="MF_00315">
    <property type="entry name" value="DXP_synth"/>
    <property type="match status" value="1"/>
</dbReference>
<dbReference type="EC" id="2.2.1.7" evidence="10"/>
<dbReference type="InterPro" id="IPR005477">
    <property type="entry name" value="Dxylulose-5-P_synthase"/>
</dbReference>
<protein>
    <recommendedName>
        <fullName evidence="10">1-deoxy-D-xylulose-5-phosphate synthase</fullName>
        <ecNumber evidence="10">2.2.1.7</ecNumber>
    </recommendedName>
    <alternativeName>
        <fullName evidence="10">1-deoxyxylulose-5-phosphate synthase</fullName>
        <shortName evidence="10">DXP synthase</shortName>
        <shortName evidence="10">DXPS</shortName>
    </alternativeName>
</protein>
<dbReference type="InterPro" id="IPR029061">
    <property type="entry name" value="THDP-binding"/>
</dbReference>
<evidence type="ECO:0000313" key="12">
    <source>
        <dbReference type="EMBL" id="TVM33474.1"/>
    </source>
</evidence>
<keyword evidence="8 10" id="KW-0786">Thiamine pyrophosphate</keyword>
<dbReference type="SMART" id="SM00861">
    <property type="entry name" value="Transket_pyr"/>
    <property type="match status" value="1"/>
</dbReference>
<comment type="caution">
    <text evidence="12">The sequence shown here is derived from an EMBL/GenBank/DDBJ whole genome shotgun (WGS) entry which is preliminary data.</text>
</comment>
<comment type="catalytic activity">
    <reaction evidence="10">
        <text>D-glyceraldehyde 3-phosphate + pyruvate + H(+) = 1-deoxy-D-xylulose 5-phosphate + CO2</text>
        <dbReference type="Rhea" id="RHEA:12605"/>
        <dbReference type="ChEBI" id="CHEBI:15361"/>
        <dbReference type="ChEBI" id="CHEBI:15378"/>
        <dbReference type="ChEBI" id="CHEBI:16526"/>
        <dbReference type="ChEBI" id="CHEBI:57792"/>
        <dbReference type="ChEBI" id="CHEBI:59776"/>
        <dbReference type="EC" id="2.2.1.7"/>
    </reaction>
</comment>
<keyword evidence="6 10" id="KW-0460">Magnesium</keyword>
<dbReference type="OrthoDB" id="9803371at2"/>
<evidence type="ECO:0000256" key="10">
    <source>
        <dbReference type="HAMAP-Rule" id="MF_00315"/>
    </source>
</evidence>
<feature type="binding site" evidence="10">
    <location>
        <position position="147"/>
    </location>
    <ligand>
        <name>Mg(2+)</name>
        <dbReference type="ChEBI" id="CHEBI:18420"/>
    </ligand>
</feature>
<dbReference type="Pfam" id="PF02780">
    <property type="entry name" value="Transketolase_C"/>
    <property type="match status" value="1"/>
</dbReference>
<dbReference type="NCBIfam" id="TIGR00204">
    <property type="entry name" value="dxs"/>
    <property type="match status" value="1"/>
</dbReference>
<dbReference type="AlphaFoldDB" id="A0A6P1ZFL1"/>
<dbReference type="GO" id="GO:0005829">
    <property type="term" value="C:cytosol"/>
    <property type="evidence" value="ECO:0007669"/>
    <property type="project" value="TreeGrafter"/>
</dbReference>
<comment type="pathway">
    <text evidence="1 10">Metabolic intermediate biosynthesis; 1-deoxy-D-xylulose 5-phosphate biosynthesis; 1-deoxy-D-xylulose 5-phosphate from D-glyceraldehyde 3-phosphate and pyruvate: step 1/1.</text>
</comment>
<dbReference type="InterPro" id="IPR005475">
    <property type="entry name" value="Transketolase-like_Pyr-bd"/>
</dbReference>
<keyword evidence="5 10" id="KW-0479">Metal-binding</keyword>
<evidence type="ECO:0000256" key="7">
    <source>
        <dbReference type="ARBA" id="ARBA00022977"/>
    </source>
</evidence>
<evidence type="ECO:0000256" key="9">
    <source>
        <dbReference type="ARBA" id="ARBA00023229"/>
    </source>
</evidence>
<dbReference type="UniPathway" id="UPA00064">
    <property type="reaction ID" value="UER00091"/>
</dbReference>
<dbReference type="SUPFAM" id="SSF52518">
    <property type="entry name" value="Thiamin diphosphate-binding fold (THDP-binding)"/>
    <property type="match status" value="2"/>
</dbReference>
<gene>
    <name evidence="10 12" type="primary">dxs</name>
    <name evidence="12" type="ORF">DQK91_11915</name>
</gene>
<evidence type="ECO:0000256" key="2">
    <source>
        <dbReference type="ARBA" id="ARBA00011081"/>
    </source>
</evidence>
<dbReference type="PANTHER" id="PTHR43322">
    <property type="entry name" value="1-D-DEOXYXYLULOSE 5-PHOSPHATE SYNTHASE-RELATED"/>
    <property type="match status" value="1"/>
</dbReference>
<evidence type="ECO:0000256" key="1">
    <source>
        <dbReference type="ARBA" id="ARBA00004980"/>
    </source>
</evidence>
<evidence type="ECO:0000256" key="5">
    <source>
        <dbReference type="ARBA" id="ARBA00022723"/>
    </source>
</evidence>
<evidence type="ECO:0000256" key="4">
    <source>
        <dbReference type="ARBA" id="ARBA00022679"/>
    </source>
</evidence>
<dbReference type="Gene3D" id="3.40.50.920">
    <property type="match status" value="1"/>
</dbReference>
<comment type="subunit">
    <text evidence="3 10">Homodimer.</text>
</comment>
<feature type="domain" description="Transketolase-like pyrimidine-binding" evidence="11">
    <location>
        <begin position="322"/>
        <end position="486"/>
    </location>
</feature>
<dbReference type="InterPro" id="IPR009014">
    <property type="entry name" value="Transketo_C/PFOR_II"/>
</dbReference>
<dbReference type="Gene3D" id="3.40.50.970">
    <property type="match status" value="2"/>
</dbReference>
<dbReference type="EMBL" id="QMIF01000007">
    <property type="protein sequence ID" value="TVM33474.1"/>
    <property type="molecule type" value="Genomic_DNA"/>
</dbReference>
<dbReference type="Pfam" id="PF13292">
    <property type="entry name" value="DXP_synthase_N"/>
    <property type="match status" value="1"/>
</dbReference>
<dbReference type="CDD" id="cd02007">
    <property type="entry name" value="TPP_DXS"/>
    <property type="match status" value="1"/>
</dbReference>
<comment type="cofactor">
    <cofactor evidence="10">
        <name>thiamine diphosphate</name>
        <dbReference type="ChEBI" id="CHEBI:58937"/>
    </cofactor>
    <text evidence="10">Binds 1 thiamine pyrophosphate per subunit.</text>
</comment>
<evidence type="ECO:0000256" key="3">
    <source>
        <dbReference type="ARBA" id="ARBA00011738"/>
    </source>
</evidence>
<dbReference type="SUPFAM" id="SSF52922">
    <property type="entry name" value="TK C-terminal domain-like"/>
    <property type="match status" value="1"/>
</dbReference>